<evidence type="ECO:0000259" key="1">
    <source>
        <dbReference type="Pfam" id="PF04015"/>
    </source>
</evidence>
<dbReference type="RefSeq" id="WP_154457121.1">
    <property type="nucleotide sequence ID" value="NZ_VUMV01000002.1"/>
</dbReference>
<feature type="domain" description="DUF362" evidence="1">
    <location>
        <begin position="41"/>
        <end position="235"/>
    </location>
</feature>
<evidence type="ECO:0000313" key="3">
    <source>
        <dbReference type="Proteomes" id="UP000466864"/>
    </source>
</evidence>
<dbReference type="InterPro" id="IPR007160">
    <property type="entry name" value="DUF362"/>
</dbReference>
<organism evidence="2 3">
    <name type="scientific">Bilifractor porci</name>
    <dbReference type="NCBI Taxonomy" id="2606636"/>
    <lineage>
        <taxon>Bacteria</taxon>
        <taxon>Bacillati</taxon>
        <taxon>Bacillota</taxon>
        <taxon>Clostridia</taxon>
        <taxon>Lachnospirales</taxon>
        <taxon>Lachnospiraceae</taxon>
        <taxon>Bilifractor</taxon>
    </lineage>
</organism>
<name>A0A7X2P7V2_9FIRM</name>
<accession>A0A7X2P7V2</accession>
<reference evidence="2 3" key="1">
    <citation type="submission" date="2019-08" db="EMBL/GenBank/DDBJ databases">
        <title>In-depth cultivation of the pig gut microbiome towards novel bacterial diversity and tailored functional studies.</title>
        <authorList>
            <person name="Wylensek D."/>
            <person name="Hitch T.C.A."/>
            <person name="Clavel T."/>
        </authorList>
    </citation>
    <scope>NUCLEOTIDE SEQUENCE [LARGE SCALE GENOMIC DNA]</scope>
    <source>
        <strain evidence="2 3">Oil+RF-744-WCA-WT-13</strain>
    </source>
</reference>
<protein>
    <submittedName>
        <fullName evidence="2">DUF362 domain-containing protein</fullName>
    </submittedName>
</protein>
<dbReference type="Pfam" id="PF04015">
    <property type="entry name" value="DUF362"/>
    <property type="match status" value="1"/>
</dbReference>
<proteinExistence type="predicted"/>
<keyword evidence="3" id="KW-1185">Reference proteome</keyword>
<evidence type="ECO:0000313" key="2">
    <source>
        <dbReference type="EMBL" id="MST81298.1"/>
    </source>
</evidence>
<dbReference type="EMBL" id="VUMV01000002">
    <property type="protein sequence ID" value="MST81298.1"/>
    <property type="molecule type" value="Genomic_DNA"/>
</dbReference>
<dbReference type="AlphaFoldDB" id="A0A7X2P7V2"/>
<sequence length="398" mass="43079">MSVVSIQKTEGNEYEQIKKAVYKAIEDCGGLADIVKPGYKVLVKPNFVAVPKERCTGGVTRWEVTKAVAERVREEGAEAIIAESAAAGVDTEEVIQACGYQKLRDEGFQVIDLKSRKPASIPTENGKVIQKMNTWDIVAEADAVISVPVMKTHDQTEVTLGMKNLKGLIADGQKKFFHRHGVVNGVVDIIQTIKPVMTVIDGTFCQQGLGPIYGETVEMDLIVASKDVVACDSVGSAIMGYDVNAPMITVEAYNRGLGEKDLDKIEVKGCTIQSVARRFKRSSEVTIPGLPPYQLIFDEGACTGCRNTVISALMDLKAGGYEKYLEGKYIVVGPVKELPEGATKDNTVLVGQCTKKLEDQGRWVPGCPPGNVFVVQGIVGDAETVGRRYSDKSEDEIG</sequence>
<dbReference type="Proteomes" id="UP000466864">
    <property type="component" value="Unassembled WGS sequence"/>
</dbReference>
<gene>
    <name evidence="2" type="ORF">FYJ60_03070</name>
</gene>
<comment type="caution">
    <text evidence="2">The sequence shown here is derived from an EMBL/GenBank/DDBJ whole genome shotgun (WGS) entry which is preliminary data.</text>
</comment>